<evidence type="ECO:0000313" key="1">
    <source>
        <dbReference type="EMBL" id="MXU82703.1"/>
    </source>
</evidence>
<reference evidence="1" key="1">
    <citation type="submission" date="2019-12" db="EMBL/GenBank/DDBJ databases">
        <title>An insight into the sialome of adult female Ixodes ricinus ticks feeding for 6 days.</title>
        <authorList>
            <person name="Perner J."/>
            <person name="Ribeiro J.M.C."/>
        </authorList>
    </citation>
    <scope>NUCLEOTIDE SEQUENCE</scope>
    <source>
        <strain evidence="1">Semi-engorged</strain>
        <tissue evidence="1">Salivary glands</tissue>
    </source>
</reference>
<proteinExistence type="predicted"/>
<name>A0A6B0U9K5_IXORI</name>
<organism evidence="1">
    <name type="scientific">Ixodes ricinus</name>
    <name type="common">Common tick</name>
    <name type="synonym">Acarus ricinus</name>
    <dbReference type="NCBI Taxonomy" id="34613"/>
    <lineage>
        <taxon>Eukaryota</taxon>
        <taxon>Metazoa</taxon>
        <taxon>Ecdysozoa</taxon>
        <taxon>Arthropoda</taxon>
        <taxon>Chelicerata</taxon>
        <taxon>Arachnida</taxon>
        <taxon>Acari</taxon>
        <taxon>Parasitiformes</taxon>
        <taxon>Ixodida</taxon>
        <taxon>Ixodoidea</taxon>
        <taxon>Ixodidae</taxon>
        <taxon>Ixodinae</taxon>
        <taxon>Ixodes</taxon>
    </lineage>
</organism>
<sequence length="70" mass="8452">MSPLSVRYFGLNVCFVIVIRRAAAASRGDRPRERRAGKKTHGFFFLFFRVWYKKYFALKVEFFSYFFFGF</sequence>
<dbReference type="AlphaFoldDB" id="A0A6B0U9K5"/>
<dbReference type="EMBL" id="GIFC01000620">
    <property type="protein sequence ID" value="MXU82703.1"/>
    <property type="molecule type" value="Transcribed_RNA"/>
</dbReference>
<protein>
    <submittedName>
        <fullName evidence="1">Putative secreted protein</fullName>
    </submittedName>
</protein>
<accession>A0A6B0U9K5</accession>